<comment type="caution">
    <text evidence="9">The sequence shown here is derived from an EMBL/GenBank/DDBJ whole genome shotgun (WGS) entry which is preliminary data.</text>
</comment>
<dbReference type="GO" id="GO:0022857">
    <property type="term" value="F:transmembrane transporter activity"/>
    <property type="evidence" value="ECO:0007669"/>
    <property type="project" value="InterPro"/>
</dbReference>
<evidence type="ECO:0000256" key="6">
    <source>
        <dbReference type="ARBA" id="ARBA00022989"/>
    </source>
</evidence>
<dbReference type="CDD" id="cd06550">
    <property type="entry name" value="TM_ABC_iron-siderophores_like"/>
    <property type="match status" value="1"/>
</dbReference>
<feature type="transmembrane region" description="Helical" evidence="8">
    <location>
        <begin position="71"/>
        <end position="88"/>
    </location>
</feature>
<keyword evidence="3" id="KW-0813">Transport</keyword>
<proteinExistence type="inferred from homology"/>
<evidence type="ECO:0000256" key="1">
    <source>
        <dbReference type="ARBA" id="ARBA00004651"/>
    </source>
</evidence>
<protein>
    <submittedName>
        <fullName evidence="9">Iron chelate uptake ABC transporter family permease subunit</fullName>
    </submittedName>
</protein>
<evidence type="ECO:0000313" key="9">
    <source>
        <dbReference type="EMBL" id="MTE21650.1"/>
    </source>
</evidence>
<feature type="transmembrane region" description="Helical" evidence="8">
    <location>
        <begin position="287"/>
        <end position="305"/>
    </location>
</feature>
<keyword evidence="7 8" id="KW-0472">Membrane</keyword>
<sequence>MYRPPRRCHVTFRNVLLRGLLPAAGLLAVTAVAGLLVGAGDVGPARAAAVLLGGDDPDARFTVLHLRLPRTAVGIAVGAALGVAGAVLQATARNPLAEPGLLGVSAGASFAVVLAIVLGASATTVGPYVAVLGAAVGCLLALGAARLRGAGDDPVRLVLAGAAFSGMVGAASSVLLLVNQRASDEIRFWTVGSVVGRGTEELLAVLPVLLVGVAAAVAVSPALSALTLGDDVATGLGHRPHRVRAVAVASVALLVGGATAVAGPVAFVGLVVPFAARALVGPDLRRLLAVSVLLGPSVVLLADVVSRLVVRPYEMPLGVMTALFGAPVLVAVVRSSRLPAL</sequence>
<dbReference type="GO" id="GO:0033214">
    <property type="term" value="P:siderophore-iron import into cell"/>
    <property type="evidence" value="ECO:0007669"/>
    <property type="project" value="TreeGrafter"/>
</dbReference>
<evidence type="ECO:0000256" key="8">
    <source>
        <dbReference type="SAM" id="Phobius"/>
    </source>
</evidence>
<feature type="transmembrane region" description="Helical" evidence="8">
    <location>
        <begin position="202"/>
        <end position="226"/>
    </location>
</feature>
<keyword evidence="10" id="KW-1185">Reference proteome</keyword>
<dbReference type="GO" id="GO:0005886">
    <property type="term" value="C:plasma membrane"/>
    <property type="evidence" value="ECO:0007669"/>
    <property type="project" value="UniProtKB-SubCell"/>
</dbReference>
<reference evidence="9 10" key="1">
    <citation type="submission" date="2019-11" db="EMBL/GenBank/DDBJ databases">
        <authorList>
            <person name="Yuan L."/>
        </authorList>
    </citation>
    <scope>NUCLEOTIDE SEQUENCE [LARGE SCALE GENOMIC DNA]</scope>
    <source>
        <strain evidence="9 10">TRM43335</strain>
    </source>
</reference>
<dbReference type="PANTHER" id="PTHR30472">
    <property type="entry name" value="FERRIC ENTEROBACTIN TRANSPORT SYSTEM PERMEASE PROTEIN"/>
    <property type="match status" value="1"/>
</dbReference>
<dbReference type="InterPro" id="IPR037294">
    <property type="entry name" value="ABC_BtuC-like"/>
</dbReference>
<gene>
    <name evidence="9" type="ORF">F0L17_21545</name>
</gene>
<dbReference type="SUPFAM" id="SSF81345">
    <property type="entry name" value="ABC transporter involved in vitamin B12 uptake, BtuC"/>
    <property type="match status" value="1"/>
</dbReference>
<accession>A0A6G2BHC3</accession>
<evidence type="ECO:0000256" key="7">
    <source>
        <dbReference type="ARBA" id="ARBA00023136"/>
    </source>
</evidence>
<evidence type="ECO:0000256" key="5">
    <source>
        <dbReference type="ARBA" id="ARBA00022692"/>
    </source>
</evidence>
<dbReference type="Gene3D" id="1.10.3470.10">
    <property type="entry name" value="ABC transporter involved in vitamin B12 uptake, BtuC"/>
    <property type="match status" value="1"/>
</dbReference>
<dbReference type="AlphaFoldDB" id="A0A6G2BHC3"/>
<dbReference type="Proteomes" id="UP000473014">
    <property type="component" value="Unassembled WGS sequence"/>
</dbReference>
<feature type="transmembrane region" description="Helical" evidence="8">
    <location>
        <begin position="100"/>
        <end position="119"/>
    </location>
</feature>
<feature type="transmembrane region" description="Helical" evidence="8">
    <location>
        <begin position="157"/>
        <end position="178"/>
    </location>
</feature>
<keyword evidence="4" id="KW-1003">Cell membrane</keyword>
<dbReference type="PANTHER" id="PTHR30472:SF1">
    <property type="entry name" value="FE(3+) DICITRATE TRANSPORT SYSTEM PERMEASE PROTEIN FECC-RELATED"/>
    <property type="match status" value="1"/>
</dbReference>
<comment type="similarity">
    <text evidence="2">Belongs to the binding-protein-dependent transport system permease family. FecCD subfamily.</text>
</comment>
<comment type="subcellular location">
    <subcellularLocation>
        <location evidence="1">Cell membrane</location>
        <topology evidence="1">Multi-pass membrane protein</topology>
    </subcellularLocation>
</comment>
<evidence type="ECO:0000256" key="4">
    <source>
        <dbReference type="ARBA" id="ARBA00022475"/>
    </source>
</evidence>
<evidence type="ECO:0000256" key="3">
    <source>
        <dbReference type="ARBA" id="ARBA00022448"/>
    </source>
</evidence>
<name>A0A6G2BHC3_9ACTN</name>
<organism evidence="9 10">
    <name type="scientific">Streptomyces taklimakanensis</name>
    <dbReference type="NCBI Taxonomy" id="2569853"/>
    <lineage>
        <taxon>Bacteria</taxon>
        <taxon>Bacillati</taxon>
        <taxon>Actinomycetota</taxon>
        <taxon>Actinomycetes</taxon>
        <taxon>Kitasatosporales</taxon>
        <taxon>Streptomycetaceae</taxon>
        <taxon>Streptomyces</taxon>
    </lineage>
</organism>
<feature type="transmembrane region" description="Helical" evidence="8">
    <location>
        <begin position="246"/>
        <end position="275"/>
    </location>
</feature>
<dbReference type="OrthoDB" id="3474671at2"/>
<keyword evidence="5 8" id="KW-0812">Transmembrane</keyword>
<evidence type="ECO:0000256" key="2">
    <source>
        <dbReference type="ARBA" id="ARBA00007935"/>
    </source>
</evidence>
<evidence type="ECO:0000313" key="10">
    <source>
        <dbReference type="Proteomes" id="UP000473014"/>
    </source>
</evidence>
<dbReference type="InterPro" id="IPR000522">
    <property type="entry name" value="ABC_transptr_permease_BtuC"/>
</dbReference>
<dbReference type="Pfam" id="PF01032">
    <property type="entry name" value="FecCD"/>
    <property type="match status" value="1"/>
</dbReference>
<dbReference type="EMBL" id="WIXO01000001">
    <property type="protein sequence ID" value="MTE21650.1"/>
    <property type="molecule type" value="Genomic_DNA"/>
</dbReference>
<feature type="transmembrane region" description="Helical" evidence="8">
    <location>
        <begin position="125"/>
        <end position="145"/>
    </location>
</feature>
<keyword evidence="6 8" id="KW-1133">Transmembrane helix</keyword>
<feature type="transmembrane region" description="Helical" evidence="8">
    <location>
        <begin position="317"/>
        <end position="336"/>
    </location>
</feature>